<evidence type="ECO:0000313" key="2">
    <source>
        <dbReference type="Proteomes" id="UP000052013"/>
    </source>
</evidence>
<protein>
    <submittedName>
        <fullName evidence="1">BS ykrK family protein</fullName>
    </submittedName>
</protein>
<comment type="caution">
    <text evidence="1">The sequence shown here is derived from an EMBL/GenBank/DDBJ whole genome shotgun (WGS) entry which is preliminary data.</text>
</comment>
<proteinExistence type="predicted"/>
<evidence type="ECO:0000313" key="1">
    <source>
        <dbReference type="EMBL" id="KRL64953.1"/>
    </source>
</evidence>
<name>A0A0R1S982_9LACO</name>
<accession>A0A0R1S982</accession>
<dbReference type="PANTHER" id="PTHR40056">
    <property type="entry name" value="HYPOTHETICAL CYTOSOLIC PROTEIN"/>
    <property type="match status" value="1"/>
</dbReference>
<dbReference type="PATRIC" id="fig|1423739.3.peg.776"/>
<dbReference type="AlphaFoldDB" id="A0A0R1S982"/>
<dbReference type="EMBL" id="AZEY01000079">
    <property type="protein sequence ID" value="KRL64953.1"/>
    <property type="molecule type" value="Genomic_DNA"/>
</dbReference>
<dbReference type="STRING" id="1423739.FC85_GL000746"/>
<dbReference type="PANTHER" id="PTHR40056:SF1">
    <property type="entry name" value="DUF1836 DOMAIN-CONTAINING PROTEIN"/>
    <property type="match status" value="1"/>
</dbReference>
<dbReference type="InterPro" id="IPR014975">
    <property type="entry name" value="DUF1836"/>
</dbReference>
<reference evidence="1 2" key="1">
    <citation type="journal article" date="2015" name="Genome Announc.">
        <title>Expanding the biotechnology potential of lactobacilli through comparative genomics of 213 strains and associated genera.</title>
        <authorList>
            <person name="Sun Z."/>
            <person name="Harris H.M."/>
            <person name="McCann A."/>
            <person name="Guo C."/>
            <person name="Argimon S."/>
            <person name="Zhang W."/>
            <person name="Yang X."/>
            <person name="Jeffery I.B."/>
            <person name="Cooney J.C."/>
            <person name="Kagawa T.F."/>
            <person name="Liu W."/>
            <person name="Song Y."/>
            <person name="Salvetti E."/>
            <person name="Wrobel A."/>
            <person name="Rasinkangas P."/>
            <person name="Parkhill J."/>
            <person name="Rea M.C."/>
            <person name="O'Sullivan O."/>
            <person name="Ritari J."/>
            <person name="Douillard F.P."/>
            <person name="Paul Ross R."/>
            <person name="Yang R."/>
            <person name="Briner A.E."/>
            <person name="Felis G.E."/>
            <person name="de Vos W.M."/>
            <person name="Barrangou R."/>
            <person name="Klaenhammer T.R."/>
            <person name="Caufield P.W."/>
            <person name="Cui Y."/>
            <person name="Zhang H."/>
            <person name="O'Toole P.W."/>
        </authorList>
    </citation>
    <scope>NUCLEOTIDE SEQUENCE [LARGE SCALE GENOMIC DNA]</scope>
    <source>
        <strain evidence="1 2">DSM 14421</strain>
    </source>
</reference>
<dbReference type="Pfam" id="PF08876">
    <property type="entry name" value="DUF1836"/>
    <property type="match status" value="1"/>
</dbReference>
<organism evidence="1 2">
    <name type="scientific">Lentilactobacillus diolivorans DSM 14421</name>
    <dbReference type="NCBI Taxonomy" id="1423739"/>
    <lineage>
        <taxon>Bacteria</taxon>
        <taxon>Bacillati</taxon>
        <taxon>Bacillota</taxon>
        <taxon>Bacilli</taxon>
        <taxon>Lactobacillales</taxon>
        <taxon>Lactobacillaceae</taxon>
        <taxon>Lentilactobacillus</taxon>
    </lineage>
</organism>
<sequence length="162" mass="18288">MTSNQKSIAKLPLWDELPGFSLHLDQLLDITNSYVEPIIGETVTKTMIHNYFKGQILDSPETKGYERKQLAGAIVVDLLKNVFTLSEIKQGLNWILVDASPQEGYDNFARMFNEQAAQKRIGSTKVTSIDLKSASKATVMQYHAVQAILFWLSTRQILKDNL</sequence>
<dbReference type="RefSeq" id="WP_057865198.1">
    <property type="nucleotide sequence ID" value="NZ_AZEY01000079.1"/>
</dbReference>
<dbReference type="Proteomes" id="UP000052013">
    <property type="component" value="Unassembled WGS sequence"/>
</dbReference>
<gene>
    <name evidence="1" type="ORF">FC85_GL000746</name>
</gene>